<accession>A0A6J2T1Y1</accession>
<feature type="compositionally biased region" description="Acidic residues" evidence="4">
    <location>
        <begin position="283"/>
        <end position="334"/>
    </location>
</feature>
<dbReference type="Pfam" id="PF25561">
    <property type="entry name" value="QRICH1"/>
    <property type="match status" value="1"/>
</dbReference>
<reference evidence="7" key="1">
    <citation type="submission" date="2025-08" db="UniProtKB">
        <authorList>
            <consortium name="RefSeq"/>
        </authorList>
    </citation>
    <scope>IDENTIFICATION</scope>
    <source>
        <strain evidence="7">11010-0011.00</strain>
        <tissue evidence="7">Whole body</tissue>
    </source>
</reference>
<dbReference type="InterPro" id="IPR051284">
    <property type="entry name" value="ZnF_MYMT-QRICH1"/>
</dbReference>
<protein>
    <submittedName>
        <fullName evidence="7">Zinc finger MYM-type protein 3 isoform X1</fullName>
    </submittedName>
</protein>
<gene>
    <name evidence="7" type="primary">LOC115620255</name>
</gene>
<dbReference type="InterPro" id="IPR021893">
    <property type="entry name" value="ZMYM2-like_C"/>
</dbReference>
<evidence type="ECO:0000256" key="3">
    <source>
        <dbReference type="ARBA" id="ARBA00022843"/>
    </source>
</evidence>
<evidence type="ECO:0000256" key="1">
    <source>
        <dbReference type="ARBA" id="ARBA00022499"/>
    </source>
</evidence>
<dbReference type="Proteomes" id="UP000504634">
    <property type="component" value="Unplaced"/>
</dbReference>
<feature type="compositionally biased region" description="Low complexity" evidence="4">
    <location>
        <begin position="1472"/>
        <end position="1481"/>
    </location>
</feature>
<dbReference type="CTD" id="47249"/>
<feature type="domain" description="TRASH" evidence="5">
    <location>
        <begin position="887"/>
        <end position="927"/>
    </location>
</feature>
<dbReference type="Pfam" id="PF12012">
    <property type="entry name" value="DUF3504"/>
    <property type="match status" value="1"/>
</dbReference>
<feature type="region of interest" description="Disordered" evidence="4">
    <location>
        <begin position="585"/>
        <end position="613"/>
    </location>
</feature>
<name>A0A6J2T1Y1_DROLE</name>
<feature type="compositionally biased region" description="Basic and acidic residues" evidence="4">
    <location>
        <begin position="232"/>
        <end position="256"/>
    </location>
</feature>
<feature type="compositionally biased region" description="Low complexity" evidence="4">
    <location>
        <begin position="1123"/>
        <end position="1134"/>
    </location>
</feature>
<feature type="compositionally biased region" description="Acidic residues" evidence="4">
    <location>
        <begin position="76"/>
        <end position="94"/>
    </location>
</feature>
<feature type="compositionally biased region" description="Basic and acidic residues" evidence="4">
    <location>
        <begin position="95"/>
        <end position="122"/>
    </location>
</feature>
<feature type="domain" description="TRASH" evidence="5">
    <location>
        <begin position="980"/>
        <end position="1016"/>
    </location>
</feature>
<feature type="compositionally biased region" description="Basic and acidic residues" evidence="4">
    <location>
        <begin position="387"/>
        <end position="400"/>
    </location>
</feature>
<feature type="compositionally biased region" description="Acidic residues" evidence="4">
    <location>
        <begin position="341"/>
        <end position="354"/>
    </location>
</feature>
<feature type="compositionally biased region" description="Acidic residues" evidence="4">
    <location>
        <begin position="367"/>
        <end position="386"/>
    </location>
</feature>
<feature type="region of interest" description="Disordered" evidence="4">
    <location>
        <begin position="1025"/>
        <end position="1060"/>
    </location>
</feature>
<dbReference type="RefSeq" id="XP_030369265.1">
    <property type="nucleotide sequence ID" value="XM_030513405.1"/>
</dbReference>
<feature type="compositionally biased region" description="Acidic residues" evidence="4">
    <location>
        <begin position="54"/>
        <end position="63"/>
    </location>
</feature>
<feature type="domain" description="TRASH" evidence="5">
    <location>
        <begin position="845"/>
        <end position="880"/>
    </location>
</feature>
<feature type="region of interest" description="Disordered" evidence="4">
    <location>
        <begin position="1099"/>
        <end position="1188"/>
    </location>
</feature>
<feature type="domain" description="TRASH" evidence="5">
    <location>
        <begin position="623"/>
        <end position="658"/>
    </location>
</feature>
<evidence type="ECO:0000313" key="6">
    <source>
        <dbReference type="Proteomes" id="UP000504634"/>
    </source>
</evidence>
<evidence type="ECO:0000256" key="2">
    <source>
        <dbReference type="ARBA" id="ARBA00022553"/>
    </source>
</evidence>
<feature type="region of interest" description="Disordered" evidence="4">
    <location>
        <begin position="1"/>
        <end position="494"/>
    </location>
</feature>
<feature type="domain" description="TRASH" evidence="5">
    <location>
        <begin position="794"/>
        <end position="834"/>
    </location>
</feature>
<dbReference type="GeneID" id="115620255"/>
<dbReference type="InterPro" id="IPR057926">
    <property type="entry name" value="QRICH1_dom"/>
</dbReference>
<feature type="region of interest" description="Disordered" evidence="4">
    <location>
        <begin position="1430"/>
        <end position="1482"/>
    </location>
</feature>
<dbReference type="SMART" id="SM00746">
    <property type="entry name" value="TRASH"/>
    <property type="match status" value="6"/>
</dbReference>
<dbReference type="PANTHER" id="PTHR45736:SF1">
    <property type="entry name" value="WITHOUT CHILDREN, ISOFORM B"/>
    <property type="match status" value="1"/>
</dbReference>
<keyword evidence="6" id="KW-1185">Reference proteome</keyword>
<sequence length="1778" mass="197032">MEEISSLDSFGGDSNARPDTETPKMDEENSKEKASAKEDAQPATPSTSDKVVEEGDAPEEEEGEKAVEADKGGGGGDEDFEQISEGSLEMDEQSQDAKAETQEEEKSTSREDDLENDNKETAGNESAENIPEPDVQPEGRDADGDIDEEEEVEHAIDAMNNSKNSNLDEGAEVDALGQSDIFDNENGDAVDGAPASSEAMDVDEAEGSKDPVDESVDDAADVEMRSLGGESPRADDDSGKKDVVDNEAQSEGHDEVDGSVGEPEDEPADDNEKDAEDTIRGDDDAEAEPVEDGETGTVEDAEAEPVEDAEAEPVEDVEAEPVEDAEAEPVEDATEGATEGVPDDTPEDAAEDAPDAEHGDDTVENVLEPEESDVCLIPDDPETEVTEAEKEIARENAEKAAEEEEAAEQSQAAAKSPDNELGAIAQTETSADNEDANESSTAEGAETNDAQAINEAGADVAECAEETETQNDVGGDMPENEEPTAEEAAGTSAGEVGVTTKTIIGWIVPSLQKCRQCGEDKICGFRYKKSDAETAETAEDAEDEPQPATTQEYLCEQACCDALLSEVPGKFFVRRKKFLVEEVSNEDVSSETSAHTPTTTEGEDTEQAADKEADTENAHKKSCIHCKEQKKCKYFLKQDQETFYICNDDCFNLLSAEEPDKYKLKRHSIRVRNIGATTIRSPTKKPESVSVLARTNAEADAARLDRMESFRRRCADCLTDIIVGEKLLVWETMDFCNEICLGSYQRRIGSKCETCKQEVSSTALGKYCVRFGFDVRQFCCAGCLNTYKKGLKTCSCCQKDISSGQEGFLAPVGDKDQFKDFCSQVCLRRYDNMCNPKKKLRTDICGVCNHEKPVRVEMLLDDKEHYFCSNPCFSAFKFVSNVNADPCSMCCKYFERKSLDAHTIYADQQSPKMFCSRICINVYIINNRHIVSCQWCKVKKYNFDMISKVQGEQETLTCSINCLTMHGVSCNISARAVTKCDNCSNTGTPQYHLTMSDASIRNFCTYQCVMQFQNQFARAPLTLESDLPSTSSKTQQSASPSSSVSAGSKNAAPFPTGLPKRVKLKLSQQTSVAKNNVMNKNKSSSGTVVPVISTVTSLASGETQARIGNVTVSRRGRGRGRPRLTSPPSLLVPRSVPPPPSTAPVGRGRPRKHVDYSMGRSPSPPSVAPTMPSRRNTTTGNDFHQSTMSETKIITVPPYPKAVRNVVVSCKPMMVSTGEQITPSVRDCATQTEKDYSNKVLIPVPVPIYLPQPMYMYSAPFPVPVPIPLPIPVPIFIPTTRNTAAGILKEIKKIQDKMPEDPLEAELLMMAEMVAEEKHESDSDSDNEIKPDPSLVNLQYQNNLQPQHQQQQQVVDVSGASHNPYGDDMLQIALKMATGDYEQHHQTTTVDLETTMTANTISNQSPGMVGHDSMGQMGVHHLDQQHHMLDASQRSPRGRKRGNAALIDTTARNNRSPVKRQRGNELDHSALQQQSVQQQQQEKPDAQMFLKYTFGVNAWKQWVMTKNADIEKSSVRRRPFKTELLQMTADELNYSLCLFVKEVRKPNGTEYAPDTIYYLVLGIQQYLYVNGRIDNIFYDPYYERFTECLDEVARKFSVLYNDSQYIVTRVEEEHLWECKQLGAHSPHVLLSTLMFFNTKHFNLTTVEEHMQLSFSHIMKHWKRSSQNSKVPGTRNVLLRFYPPQAGLDANPRKKKVYEQQENEENPLRCPVRLYEFYLSKCPESVKTRNDVFYLQPERSCVPDSPVWYSTQALSQDALQRMLHRVKMVKEINIALLTT</sequence>
<feature type="compositionally biased region" description="Acidic residues" evidence="4">
    <location>
        <begin position="262"/>
        <end position="275"/>
    </location>
</feature>
<evidence type="ECO:0000259" key="5">
    <source>
        <dbReference type="SMART" id="SM00746"/>
    </source>
</evidence>
<organism evidence="6 7">
    <name type="scientific">Drosophila lebanonensis</name>
    <name type="common">Fruit fly</name>
    <name type="synonym">Scaptodrosophila lebanonensis</name>
    <dbReference type="NCBI Taxonomy" id="7225"/>
    <lineage>
        <taxon>Eukaryota</taxon>
        <taxon>Metazoa</taxon>
        <taxon>Ecdysozoa</taxon>
        <taxon>Arthropoda</taxon>
        <taxon>Hexapoda</taxon>
        <taxon>Insecta</taxon>
        <taxon>Pterygota</taxon>
        <taxon>Neoptera</taxon>
        <taxon>Endopterygota</taxon>
        <taxon>Diptera</taxon>
        <taxon>Brachycera</taxon>
        <taxon>Muscomorpha</taxon>
        <taxon>Ephydroidea</taxon>
        <taxon>Drosophilidae</taxon>
        <taxon>Scaptodrosophila</taxon>
    </lineage>
</organism>
<dbReference type="PANTHER" id="PTHR45736">
    <property type="entry name" value="ZINC FINGER MYM-TYPE PROTEIN"/>
    <property type="match status" value="1"/>
</dbReference>
<proteinExistence type="predicted"/>
<dbReference type="OrthoDB" id="10025028at2759"/>
<feature type="domain" description="TRASH" evidence="5">
    <location>
        <begin position="752"/>
        <end position="791"/>
    </location>
</feature>
<feature type="compositionally biased region" description="Low complexity" evidence="4">
    <location>
        <begin position="1028"/>
        <end position="1049"/>
    </location>
</feature>
<feature type="compositionally biased region" description="Basic and acidic residues" evidence="4">
    <location>
        <begin position="16"/>
        <end position="40"/>
    </location>
</feature>
<evidence type="ECO:0000256" key="4">
    <source>
        <dbReference type="SAM" id="MobiDB-lite"/>
    </source>
</evidence>
<keyword evidence="3" id="KW-0832">Ubl conjugation</keyword>
<keyword evidence="2" id="KW-0597">Phosphoprotein</keyword>
<keyword evidence="1" id="KW-1017">Isopeptide bond</keyword>
<feature type="compositionally biased region" description="Polar residues" evidence="4">
    <location>
        <begin position="1173"/>
        <end position="1188"/>
    </location>
</feature>
<evidence type="ECO:0000313" key="7">
    <source>
        <dbReference type="RefSeq" id="XP_030369265.1"/>
    </source>
</evidence>
<dbReference type="InterPro" id="IPR011017">
    <property type="entry name" value="TRASH_dom"/>
</dbReference>